<dbReference type="Proteomes" id="UP000224871">
    <property type="component" value="Unassembled WGS sequence"/>
</dbReference>
<reference evidence="3 6" key="3">
    <citation type="journal article" date="2017" name="Nat. Microbiol.">
        <title>Natural product diversity associated with the nematode symbionts Photorhabdus and Xenorhabdus.</title>
        <authorList>
            <person name="Tobias N.J."/>
            <person name="Wolff H."/>
            <person name="Djahanschiri B."/>
            <person name="Grundmann F."/>
            <person name="Kronenwerth M."/>
            <person name="Shi Y.M."/>
            <person name="Simonyi S."/>
            <person name="Grun P."/>
            <person name="Shapiro-Ilan D."/>
            <person name="Pidot S.J."/>
            <person name="Stinear T.P."/>
            <person name="Ebersberger I."/>
            <person name="Bode H.B."/>
        </authorList>
    </citation>
    <scope>NUCLEOTIDE SEQUENCE [LARGE SCALE GENOMIC DNA]</scope>
    <source>
        <strain evidence="3 6">DSM 16336</strain>
    </source>
</reference>
<dbReference type="InterPro" id="IPR005184">
    <property type="entry name" value="DUF306_Meta_HslJ"/>
</dbReference>
<protein>
    <submittedName>
        <fullName evidence="4">Heat shock protein hslJ</fullName>
    </submittedName>
    <submittedName>
        <fullName evidence="3">META domain-containing protein</fullName>
    </submittedName>
</protein>
<evidence type="ECO:0000313" key="5">
    <source>
        <dbReference type="Proteomes" id="UP000196435"/>
    </source>
</evidence>
<reference evidence="5" key="2">
    <citation type="submission" date="2016-12" db="EMBL/GenBank/DDBJ databases">
        <authorList>
            <person name="Gaudriault S."/>
        </authorList>
    </citation>
    <scope>NUCLEOTIDE SEQUENCE [LARGE SCALE GENOMIC DNA]</scope>
    <source>
        <strain evidence="5">HGB1681 (deposited as PTA-6826 in the American Type Culture Collection)</strain>
    </source>
</reference>
<dbReference type="EMBL" id="FTLG01000172">
    <property type="protein sequence ID" value="SIP73540.1"/>
    <property type="molecule type" value="Genomic_DNA"/>
</dbReference>
<dbReference type="Gene3D" id="2.40.128.270">
    <property type="match status" value="1"/>
</dbReference>
<dbReference type="InterPro" id="IPR053147">
    <property type="entry name" value="Hsp_HslJ-like"/>
</dbReference>
<dbReference type="InterPro" id="IPR038670">
    <property type="entry name" value="HslJ-like_sf"/>
</dbReference>
<keyword evidence="1" id="KW-0732">Signal</keyword>
<evidence type="ECO:0000259" key="2">
    <source>
        <dbReference type="Pfam" id="PF03724"/>
    </source>
</evidence>
<accession>A0A1N6MXH3</accession>
<evidence type="ECO:0000313" key="4">
    <source>
        <dbReference type="EMBL" id="SIP73540.1"/>
    </source>
</evidence>
<dbReference type="PANTHER" id="PTHR35535">
    <property type="entry name" value="HEAT SHOCK PROTEIN HSLJ"/>
    <property type="match status" value="1"/>
</dbReference>
<evidence type="ECO:0000313" key="6">
    <source>
        <dbReference type="Proteomes" id="UP000224871"/>
    </source>
</evidence>
<feature type="domain" description="DUF306" evidence="2">
    <location>
        <begin position="31"/>
        <end position="136"/>
    </location>
</feature>
<dbReference type="AlphaFoldDB" id="A0A1N6MXH3"/>
<dbReference type="PROSITE" id="PS51257">
    <property type="entry name" value="PROKAR_LIPOPROTEIN"/>
    <property type="match status" value="1"/>
</dbReference>
<feature type="chain" id="PRO_5012116675" evidence="1">
    <location>
        <begin position="25"/>
        <end position="144"/>
    </location>
</feature>
<dbReference type="PANTHER" id="PTHR35535:SF1">
    <property type="entry name" value="HEAT SHOCK PROTEIN HSLJ"/>
    <property type="match status" value="1"/>
</dbReference>
<keyword evidence="6" id="KW-1185">Reference proteome</keyword>
<dbReference type="Proteomes" id="UP000196435">
    <property type="component" value="Unassembled WGS sequence"/>
</dbReference>
<reference evidence="4" key="1">
    <citation type="submission" date="2016-12" db="EMBL/GenBank/DDBJ databases">
        <authorList>
            <person name="Song W.-J."/>
            <person name="Kurnit D.M."/>
        </authorList>
    </citation>
    <scope>NUCLEOTIDE SEQUENCE [LARGE SCALE GENOMIC DNA]</scope>
    <source>
        <strain evidence="4">HGB1681</strain>
    </source>
</reference>
<dbReference type="Pfam" id="PF03724">
    <property type="entry name" value="META"/>
    <property type="match status" value="1"/>
</dbReference>
<keyword evidence="4" id="KW-0346">Stress response</keyword>
<feature type="signal peptide" evidence="1">
    <location>
        <begin position="1"/>
        <end position="24"/>
    </location>
</feature>
<sequence>MNRAIPLVVATLLLTACQSTGVSATGNVTAKDLQHHNFALVSVNGENVSSKEDTKLSITFGKNMFVSGTMCNNFMGVGKLNNNTLIVNKLTRSNIFCVNEELNKWDQVIIDILTQGATVSLKDRQLILKNNRNKLIYTLRKTSQ</sequence>
<name>A0A1N6MXH3_9GAMM</name>
<dbReference type="RefSeq" id="WP_086953066.1">
    <property type="nucleotide sequence ID" value="NZ_CAWNQC010000283.1"/>
</dbReference>
<organism evidence="4 5">
    <name type="scientific">Xenorhabdus innexi</name>
    <dbReference type="NCBI Taxonomy" id="290109"/>
    <lineage>
        <taxon>Bacteria</taxon>
        <taxon>Pseudomonadati</taxon>
        <taxon>Pseudomonadota</taxon>
        <taxon>Gammaproteobacteria</taxon>
        <taxon>Enterobacterales</taxon>
        <taxon>Morganellaceae</taxon>
        <taxon>Xenorhabdus</taxon>
    </lineage>
</organism>
<dbReference type="OrthoDB" id="5600341at2"/>
<evidence type="ECO:0000313" key="3">
    <source>
        <dbReference type="EMBL" id="PHM29457.1"/>
    </source>
</evidence>
<proteinExistence type="predicted"/>
<dbReference type="EMBL" id="NIBU01000081">
    <property type="protein sequence ID" value="PHM29457.1"/>
    <property type="molecule type" value="Genomic_DNA"/>
</dbReference>
<gene>
    <name evidence="4" type="primary">hslJ</name>
    <name evidence="3" type="ORF">Xinn_03679</name>
    <name evidence="4" type="ORF">XIS1_310008</name>
</gene>
<evidence type="ECO:0000256" key="1">
    <source>
        <dbReference type="SAM" id="SignalP"/>
    </source>
</evidence>